<comment type="caution">
    <text evidence="2">The sequence shown here is derived from an EMBL/GenBank/DDBJ whole genome shotgun (WGS) entry which is preliminary data.</text>
</comment>
<evidence type="ECO:0000256" key="1">
    <source>
        <dbReference type="SAM" id="MobiDB-lite"/>
    </source>
</evidence>
<feature type="compositionally biased region" description="Low complexity" evidence="1">
    <location>
        <begin position="481"/>
        <end position="495"/>
    </location>
</feature>
<feature type="region of interest" description="Disordered" evidence="1">
    <location>
        <begin position="481"/>
        <end position="569"/>
    </location>
</feature>
<name>A0A9W8CYP7_9FUNG</name>
<keyword evidence="3" id="KW-1185">Reference proteome</keyword>
<evidence type="ECO:0000313" key="2">
    <source>
        <dbReference type="EMBL" id="KAJ1730580.1"/>
    </source>
</evidence>
<accession>A0A9W8CYP7</accession>
<organism evidence="2 3">
    <name type="scientific">Coemansia biformis</name>
    <dbReference type="NCBI Taxonomy" id="1286918"/>
    <lineage>
        <taxon>Eukaryota</taxon>
        <taxon>Fungi</taxon>
        <taxon>Fungi incertae sedis</taxon>
        <taxon>Zoopagomycota</taxon>
        <taxon>Kickxellomycotina</taxon>
        <taxon>Kickxellomycetes</taxon>
        <taxon>Kickxellales</taxon>
        <taxon>Kickxellaceae</taxon>
        <taxon>Coemansia</taxon>
    </lineage>
</organism>
<protein>
    <submittedName>
        <fullName evidence="2">Uncharacterized protein</fullName>
    </submittedName>
</protein>
<dbReference type="AlphaFoldDB" id="A0A9W8CYP7"/>
<evidence type="ECO:0000313" key="3">
    <source>
        <dbReference type="Proteomes" id="UP001143981"/>
    </source>
</evidence>
<dbReference type="EMBL" id="JANBOI010000435">
    <property type="protein sequence ID" value="KAJ1730580.1"/>
    <property type="molecule type" value="Genomic_DNA"/>
</dbReference>
<proteinExistence type="predicted"/>
<gene>
    <name evidence="2" type="ORF">LPJ61_002935</name>
</gene>
<reference evidence="2" key="1">
    <citation type="submission" date="2022-07" db="EMBL/GenBank/DDBJ databases">
        <title>Phylogenomic reconstructions and comparative analyses of Kickxellomycotina fungi.</title>
        <authorList>
            <person name="Reynolds N.K."/>
            <person name="Stajich J.E."/>
            <person name="Barry K."/>
            <person name="Grigoriev I.V."/>
            <person name="Crous P."/>
            <person name="Smith M.E."/>
        </authorList>
    </citation>
    <scope>NUCLEOTIDE SEQUENCE</scope>
    <source>
        <strain evidence="2">BCRC 34381</strain>
    </source>
</reference>
<feature type="region of interest" description="Disordered" evidence="1">
    <location>
        <begin position="197"/>
        <end position="231"/>
    </location>
</feature>
<dbReference type="Proteomes" id="UP001143981">
    <property type="component" value="Unassembled WGS sequence"/>
</dbReference>
<dbReference type="OrthoDB" id="5581387at2759"/>
<sequence length="569" mass="60820">MPLFGKRKPRLDAIIAEAAADARAYDRLYGAVPQYPNAAKETFQCVLQSIVAKPPRDKLRDRLMHSKSSNSSVAVNVSVRRGGGPDPEVHQSIAYLTVLHGVVWSFPYTMNVLFTDKDTCSVILKFILSTVIPLTVRETMLAMVSNWCVLYQQSIHARLNLEGIVDAVKDKINLHPVARLLPAPPYMLDQKGWHYPATTAQESPRPREIQSPGSMPVLAGRRGSSARSPGATAGAFDMGAHVDPAILAQQQELMNSYVGRGDPQMDSAFLSQQQELMSSYASRSTTRSRPSVSLLQTVDGASNAITPEFAAHMEKTAQELVSLCDMLTETLISLNVEEDPSKNGVVSDMMSDIKKRKHAHANFVGMLGPGHIDTLTRLTAATDSVDRCMWLYDKTVNSHNEWRAIRESLETSAGRAAGTDASRAPQYAPAQFSGGYQPESSRSAARLLAMSSSAAAASMSSVAAAAPSAVRSASSALLGSSYSSSSSNNYTNSGSGAHGSGELPQRQRASEGSISGSMQHPPARHASPAQGMSSKARGKMADTSLPDSPGHGYFGTDSAYGGSGERSGR</sequence>
<feature type="region of interest" description="Disordered" evidence="1">
    <location>
        <begin position="413"/>
        <end position="438"/>
    </location>
</feature>